<name>A0A0C1N0H4_9RICK</name>
<keyword evidence="2" id="KW-1185">Reference proteome</keyword>
<dbReference type="EMBL" id="JSWE01000062">
    <property type="protein sequence ID" value="KIE05811.1"/>
    <property type="molecule type" value="Genomic_DNA"/>
</dbReference>
<dbReference type="RefSeq" id="WP_039455404.1">
    <property type="nucleotide sequence ID" value="NZ_JSWE01000062.1"/>
</dbReference>
<organism evidence="1 2">
    <name type="scientific">Candidatus Jidaibacter acanthamoebae</name>
    <dbReference type="NCBI Taxonomy" id="86105"/>
    <lineage>
        <taxon>Bacteria</taxon>
        <taxon>Pseudomonadati</taxon>
        <taxon>Pseudomonadota</taxon>
        <taxon>Alphaproteobacteria</taxon>
        <taxon>Rickettsiales</taxon>
        <taxon>Candidatus Midichloriaceae</taxon>
        <taxon>Candidatus Jidaibacter</taxon>
    </lineage>
</organism>
<sequence>MSENLIFQLNNETTLYSSANKCAVPANISWGYATLGGLIGLSIGDLSKGVVGIVAGTNWYSTTYAIIGGIFGGTPGAAIGAIYGLYNYADELNEAAICLSGSFQTPASTKKSANIQTHNSDGSRFIIFGNDKSFKEEDCYIRFGREYEEG</sequence>
<dbReference type="AlphaFoldDB" id="A0A0C1N0H4"/>
<reference evidence="1 2" key="1">
    <citation type="submission" date="2014-11" db="EMBL/GenBank/DDBJ databases">
        <title>A Rickettsiales Symbiont of Amoebae With Ancient Features.</title>
        <authorList>
            <person name="Schulz F."/>
            <person name="Martijn J."/>
            <person name="Wascher F."/>
            <person name="Kostanjsek R."/>
            <person name="Ettema T.J."/>
            <person name="Horn M."/>
        </authorList>
    </citation>
    <scope>NUCLEOTIDE SEQUENCE [LARGE SCALE GENOMIC DNA]</scope>
    <source>
        <strain evidence="1 2">UWC36</strain>
    </source>
</reference>
<dbReference type="OrthoDB" id="10017499at2"/>
<gene>
    <name evidence="1" type="ORF">NF27_CK00040</name>
</gene>
<accession>A0A0C1N0H4</accession>
<comment type="caution">
    <text evidence="1">The sequence shown here is derived from an EMBL/GenBank/DDBJ whole genome shotgun (WGS) entry which is preliminary data.</text>
</comment>
<dbReference type="Proteomes" id="UP000031258">
    <property type="component" value="Unassembled WGS sequence"/>
</dbReference>
<proteinExistence type="predicted"/>
<protein>
    <submittedName>
        <fullName evidence="1">Uncharacterized protein</fullName>
    </submittedName>
</protein>
<evidence type="ECO:0000313" key="2">
    <source>
        <dbReference type="Proteomes" id="UP000031258"/>
    </source>
</evidence>
<evidence type="ECO:0000313" key="1">
    <source>
        <dbReference type="EMBL" id="KIE05811.1"/>
    </source>
</evidence>